<gene>
    <name evidence="9" type="ORF">V2H41_13605</name>
</gene>
<protein>
    <recommendedName>
        <fullName evidence="3">beta-N-acetylhexosaminidase</fullName>
        <ecNumber evidence="3">3.2.1.52</ecNumber>
    </recommendedName>
</protein>
<reference evidence="9 10" key="1">
    <citation type="submission" date="2024-01" db="EMBL/GenBank/DDBJ databases">
        <title>Niabella digestum sp. nov., isolated from waste digestion system.</title>
        <authorList>
            <person name="Zhang L."/>
        </authorList>
    </citation>
    <scope>NUCLEOTIDE SEQUENCE [LARGE SCALE GENOMIC DNA]</scope>
    <source>
        <strain evidence="9 10">A18</strain>
    </source>
</reference>
<dbReference type="SUPFAM" id="SSF55545">
    <property type="entry name" value="beta-N-acetylhexosaminidase-like domain"/>
    <property type="match status" value="1"/>
</dbReference>
<dbReference type="EMBL" id="JAZGLY010000011">
    <property type="protein sequence ID" value="MEE6188311.1"/>
    <property type="molecule type" value="Genomic_DNA"/>
</dbReference>
<comment type="similarity">
    <text evidence="2">Belongs to the glycosyl hydrolase 20 family.</text>
</comment>
<dbReference type="CDD" id="cd06563">
    <property type="entry name" value="GH20_chitobiase-like"/>
    <property type="match status" value="1"/>
</dbReference>
<evidence type="ECO:0000256" key="5">
    <source>
        <dbReference type="ARBA" id="ARBA00023295"/>
    </source>
</evidence>
<organism evidence="9 10">
    <name type="scientific">Niabella digestorum</name>
    <dbReference type="NCBI Taxonomy" id="3117701"/>
    <lineage>
        <taxon>Bacteria</taxon>
        <taxon>Pseudomonadati</taxon>
        <taxon>Bacteroidota</taxon>
        <taxon>Chitinophagia</taxon>
        <taxon>Chitinophagales</taxon>
        <taxon>Chitinophagaceae</taxon>
        <taxon>Niabella</taxon>
    </lineage>
</organism>
<evidence type="ECO:0000259" key="7">
    <source>
        <dbReference type="Pfam" id="PF00728"/>
    </source>
</evidence>
<feature type="domain" description="Glycoside hydrolase family 20 catalytic" evidence="7">
    <location>
        <begin position="149"/>
        <end position="521"/>
    </location>
</feature>
<dbReference type="PRINTS" id="PR00738">
    <property type="entry name" value="GLHYDRLASE20"/>
</dbReference>
<evidence type="ECO:0000313" key="9">
    <source>
        <dbReference type="EMBL" id="MEE6188311.1"/>
    </source>
</evidence>
<evidence type="ECO:0000256" key="4">
    <source>
        <dbReference type="ARBA" id="ARBA00022801"/>
    </source>
</evidence>
<dbReference type="InterPro" id="IPR029018">
    <property type="entry name" value="Hex-like_dom2"/>
</dbReference>
<dbReference type="InterPro" id="IPR015882">
    <property type="entry name" value="HEX_bac_N"/>
</dbReference>
<dbReference type="Gene3D" id="3.30.379.10">
    <property type="entry name" value="Chitobiase/beta-hexosaminidase domain 2-like"/>
    <property type="match status" value="1"/>
</dbReference>
<feature type="signal peptide" evidence="6">
    <location>
        <begin position="1"/>
        <end position="19"/>
    </location>
</feature>
<evidence type="ECO:0000259" key="8">
    <source>
        <dbReference type="Pfam" id="PF02838"/>
    </source>
</evidence>
<dbReference type="SUPFAM" id="SSF51445">
    <property type="entry name" value="(Trans)glycosidases"/>
    <property type="match status" value="1"/>
</dbReference>
<evidence type="ECO:0000256" key="3">
    <source>
        <dbReference type="ARBA" id="ARBA00012663"/>
    </source>
</evidence>
<evidence type="ECO:0000256" key="2">
    <source>
        <dbReference type="ARBA" id="ARBA00006285"/>
    </source>
</evidence>
<proteinExistence type="inferred from homology"/>
<dbReference type="PIRSF" id="PIRSF001093">
    <property type="entry name" value="B-hxosamndse_ab_euk"/>
    <property type="match status" value="1"/>
</dbReference>
<dbReference type="InterPro" id="IPR025705">
    <property type="entry name" value="Beta_hexosaminidase_sua/sub"/>
</dbReference>
<dbReference type="Pfam" id="PF00728">
    <property type="entry name" value="Glyco_hydro_20"/>
    <property type="match status" value="1"/>
</dbReference>
<keyword evidence="5" id="KW-0326">Glycosidase</keyword>
<dbReference type="PANTHER" id="PTHR22600:SF57">
    <property type="entry name" value="BETA-N-ACETYLHEXOSAMINIDASE"/>
    <property type="match status" value="1"/>
</dbReference>
<dbReference type="Proteomes" id="UP001357452">
    <property type="component" value="Unassembled WGS sequence"/>
</dbReference>
<sequence>MRKICTFLLLFIIASQLIAQEISIIPKPTSLTKKTGTFVITSKTPIIAKTQDDIKSANFLNDYLKTCYGFQLPIKSSGNNGIVITSINTADNKEGYTLDAGPKGIKIKGNSPAGAFYGIQTLLQLLPVEKSNVLKVPAVAIKDAPVAGYRGLMLDVCRHYFPLDFIKRYIDYIAFHKMNTFHWHLTEDQGWRIEIKKYPKLNSVGSWRNGTIIGRFPGTGNTNQRYGGYYTQEEVKEIVKYAADRFITVIPEIEMPGHASAAIAAYPHLSCFPEKSSYEYFIKEKNKPEYWAGDTIGKQVMQSWGVYADVFCAGKESTFEFLQDVLDEVLPLFPSQIVHIGGDECPKYNWERCPNCQKRIQELNIKSDEKHKAEHYLQSYFVQRIEKYLNSKGKILIGWDEILEGGLAPNAWVMSWRGEKGGIEAAKQRHNVIMTPTTYVYLDYQQAPKEDSVTITNNRSHLSLEKVYSWKLFPDALTDEEKQYIKGGQANLWAEYISNPRKAEYMLFPRVSAVSETLWTPQSEKNWDDFVKRVEVQKKRYKLWGVNFYGND</sequence>
<evidence type="ECO:0000256" key="6">
    <source>
        <dbReference type="SAM" id="SignalP"/>
    </source>
</evidence>
<dbReference type="Gene3D" id="3.20.20.80">
    <property type="entry name" value="Glycosidases"/>
    <property type="match status" value="1"/>
</dbReference>
<dbReference type="PANTHER" id="PTHR22600">
    <property type="entry name" value="BETA-HEXOSAMINIDASE"/>
    <property type="match status" value="1"/>
</dbReference>
<keyword evidence="4" id="KW-0378">Hydrolase</keyword>
<dbReference type="RefSeq" id="WP_330975716.1">
    <property type="nucleotide sequence ID" value="NZ_JAZGLY010000011.1"/>
</dbReference>
<dbReference type="InterPro" id="IPR017853">
    <property type="entry name" value="GH"/>
</dbReference>
<comment type="catalytic activity">
    <reaction evidence="1">
        <text>Hydrolysis of terminal non-reducing N-acetyl-D-hexosamine residues in N-acetyl-beta-D-hexosaminides.</text>
        <dbReference type="EC" id="3.2.1.52"/>
    </reaction>
</comment>
<accession>A0ABU7RK15</accession>
<name>A0ABU7RK15_9BACT</name>
<feature type="chain" id="PRO_5045805610" description="beta-N-acetylhexosaminidase" evidence="6">
    <location>
        <begin position="20"/>
        <end position="552"/>
    </location>
</feature>
<dbReference type="EC" id="3.2.1.52" evidence="3"/>
<keyword evidence="6" id="KW-0732">Signal</keyword>
<evidence type="ECO:0000256" key="1">
    <source>
        <dbReference type="ARBA" id="ARBA00001231"/>
    </source>
</evidence>
<feature type="domain" description="Beta-hexosaminidase bacterial type N-terminal" evidence="8">
    <location>
        <begin position="22"/>
        <end position="144"/>
    </location>
</feature>
<dbReference type="Pfam" id="PF02838">
    <property type="entry name" value="Glyco_hydro_20b"/>
    <property type="match status" value="1"/>
</dbReference>
<evidence type="ECO:0000313" key="10">
    <source>
        <dbReference type="Proteomes" id="UP001357452"/>
    </source>
</evidence>
<comment type="caution">
    <text evidence="9">The sequence shown here is derived from an EMBL/GenBank/DDBJ whole genome shotgun (WGS) entry which is preliminary data.</text>
</comment>
<dbReference type="InterPro" id="IPR015883">
    <property type="entry name" value="Glyco_hydro_20_cat"/>
</dbReference>
<keyword evidence="10" id="KW-1185">Reference proteome</keyword>